<dbReference type="PROSITE" id="PS50294">
    <property type="entry name" value="WD_REPEATS_REGION"/>
    <property type="match status" value="1"/>
</dbReference>
<keyword evidence="1" id="KW-0853">WD repeat</keyword>
<gene>
    <name evidence="2" type="ORF">GCM10022233_44590</name>
</gene>
<keyword evidence="3" id="KW-1185">Reference proteome</keyword>
<dbReference type="Proteomes" id="UP001499984">
    <property type="component" value="Unassembled WGS sequence"/>
</dbReference>
<dbReference type="InterPro" id="IPR015943">
    <property type="entry name" value="WD40/YVTN_repeat-like_dom_sf"/>
</dbReference>
<comment type="caution">
    <text evidence="2">The sequence shown here is derived from an EMBL/GenBank/DDBJ whole genome shotgun (WGS) entry which is preliminary data.</text>
</comment>
<organism evidence="2 3">
    <name type="scientific">Streptomyces shaanxiensis</name>
    <dbReference type="NCBI Taxonomy" id="653357"/>
    <lineage>
        <taxon>Bacteria</taxon>
        <taxon>Bacillati</taxon>
        <taxon>Actinomycetota</taxon>
        <taxon>Actinomycetes</taxon>
        <taxon>Kitasatosporales</taxon>
        <taxon>Streptomycetaceae</taxon>
        <taxon>Streptomyces</taxon>
    </lineage>
</organism>
<dbReference type="PROSITE" id="PS50082">
    <property type="entry name" value="WD_REPEATS_2"/>
    <property type="match status" value="2"/>
</dbReference>
<name>A0ABP7VDT0_9ACTN</name>
<evidence type="ECO:0000313" key="2">
    <source>
        <dbReference type="EMBL" id="GAA4065114.1"/>
    </source>
</evidence>
<dbReference type="InterPro" id="IPR011047">
    <property type="entry name" value="Quinoprotein_ADH-like_sf"/>
</dbReference>
<dbReference type="PANTHER" id="PTHR19879">
    <property type="entry name" value="TRANSCRIPTION INITIATION FACTOR TFIID"/>
    <property type="match status" value="1"/>
</dbReference>
<reference evidence="3" key="1">
    <citation type="journal article" date="2019" name="Int. J. Syst. Evol. Microbiol.">
        <title>The Global Catalogue of Microorganisms (GCM) 10K type strain sequencing project: providing services to taxonomists for standard genome sequencing and annotation.</title>
        <authorList>
            <consortium name="The Broad Institute Genomics Platform"/>
            <consortium name="The Broad Institute Genome Sequencing Center for Infectious Disease"/>
            <person name="Wu L."/>
            <person name="Ma J."/>
        </authorList>
    </citation>
    <scope>NUCLEOTIDE SEQUENCE [LARGE SCALE GENOMIC DNA]</scope>
    <source>
        <strain evidence="3">JCM 16925</strain>
    </source>
</reference>
<dbReference type="EMBL" id="BAAAZY010000011">
    <property type="protein sequence ID" value="GAA4065114.1"/>
    <property type="molecule type" value="Genomic_DNA"/>
</dbReference>
<dbReference type="SUPFAM" id="SSF50998">
    <property type="entry name" value="Quinoprotein alcohol dehydrogenase-like"/>
    <property type="match status" value="1"/>
</dbReference>
<dbReference type="PANTHER" id="PTHR19879:SF9">
    <property type="entry name" value="TRANSCRIPTION INITIATION FACTOR TFIID SUBUNIT 5"/>
    <property type="match status" value="1"/>
</dbReference>
<evidence type="ECO:0000256" key="1">
    <source>
        <dbReference type="PROSITE-ProRule" id="PRU00221"/>
    </source>
</evidence>
<accession>A0ABP7VDT0</accession>
<sequence length="286" mass="30202">MRFSTDGTRLGYGVTAAGHTLGTESFTIWDVPHEHVVTTLDLSGPSVAEAALGPEGRTLHLTRLGDDDRSFGEVWDTRSRRRIKVPGDPAGDHATLRGDGRLLAGDGTAARPPSWRWSGADLVEGSPLGALAFSPDGSRLAAGDMTGRVTLWDGDLRHRVTTLPNTFRPPIGPPPEAVSALAISPDGRTLAVGGSNGGLQLWDVPTGQPIGGLLTTPGEAVYTLAFDARGTTLYAGSTHVPLQRYDLDPAHALSRVCTRTGGSGLSRAQWHTYVPDAPYRRVCSPA</sequence>
<dbReference type="InterPro" id="IPR001680">
    <property type="entry name" value="WD40_rpt"/>
</dbReference>
<dbReference type="Pfam" id="PF00400">
    <property type="entry name" value="WD40"/>
    <property type="match status" value="2"/>
</dbReference>
<evidence type="ECO:0008006" key="4">
    <source>
        <dbReference type="Google" id="ProtNLM"/>
    </source>
</evidence>
<feature type="repeat" description="WD" evidence="1">
    <location>
        <begin position="171"/>
        <end position="212"/>
    </location>
</feature>
<protein>
    <recommendedName>
        <fullName evidence="4">WD40 repeat domain-containing protein</fullName>
    </recommendedName>
</protein>
<dbReference type="Gene3D" id="2.130.10.10">
    <property type="entry name" value="YVTN repeat-like/Quinoprotein amine dehydrogenase"/>
    <property type="match status" value="1"/>
</dbReference>
<evidence type="ECO:0000313" key="3">
    <source>
        <dbReference type="Proteomes" id="UP001499984"/>
    </source>
</evidence>
<dbReference type="SMART" id="SM00320">
    <property type="entry name" value="WD40"/>
    <property type="match status" value="2"/>
</dbReference>
<dbReference type="RefSeq" id="WP_345015276.1">
    <property type="nucleotide sequence ID" value="NZ_BAAAZY010000011.1"/>
</dbReference>
<feature type="repeat" description="WD" evidence="1">
    <location>
        <begin position="130"/>
        <end position="153"/>
    </location>
</feature>
<proteinExistence type="predicted"/>